<feature type="domain" description="SAV-6107-like HEPN" evidence="1">
    <location>
        <begin position="50"/>
        <end position="132"/>
    </location>
</feature>
<dbReference type="Pfam" id="PF18726">
    <property type="entry name" value="HEPN_SAV_6107"/>
    <property type="match status" value="1"/>
</dbReference>
<dbReference type="AlphaFoldDB" id="A0AAW5HSZ7"/>
<comment type="caution">
    <text evidence="2">The sequence shown here is derived from an EMBL/GenBank/DDBJ whole genome shotgun (WGS) entry which is preliminary data.</text>
</comment>
<proteinExistence type="predicted"/>
<organism evidence="2 3">
    <name type="scientific">Corynebacterium lipophilum</name>
    <dbReference type="NCBI Taxonomy" id="2804918"/>
    <lineage>
        <taxon>Bacteria</taxon>
        <taxon>Bacillati</taxon>
        <taxon>Actinomycetota</taxon>
        <taxon>Actinomycetes</taxon>
        <taxon>Mycobacteriales</taxon>
        <taxon>Corynebacteriaceae</taxon>
        <taxon>Corynebacterium</taxon>
    </lineage>
</organism>
<evidence type="ECO:0000313" key="3">
    <source>
        <dbReference type="Proteomes" id="UP001205920"/>
    </source>
</evidence>
<dbReference type="Proteomes" id="UP001205920">
    <property type="component" value="Unassembled WGS sequence"/>
</dbReference>
<dbReference type="RefSeq" id="WP_252930745.1">
    <property type="nucleotide sequence ID" value="NZ_JAEUWV010000001.1"/>
</dbReference>
<evidence type="ECO:0000313" key="2">
    <source>
        <dbReference type="EMBL" id="MCO6393398.1"/>
    </source>
</evidence>
<protein>
    <recommendedName>
        <fullName evidence="1">SAV-6107-like HEPN domain-containing protein</fullName>
    </recommendedName>
</protein>
<accession>A0AAW5HSZ7</accession>
<dbReference type="InterPro" id="IPR040891">
    <property type="entry name" value="HEPN_SAV_6107"/>
</dbReference>
<gene>
    <name evidence="2" type="ORF">JMN37_00140</name>
</gene>
<name>A0AAW5HSZ7_9CORY</name>
<dbReference type="EMBL" id="JAEUWV010000001">
    <property type="protein sequence ID" value="MCO6393398.1"/>
    <property type="molecule type" value="Genomic_DNA"/>
</dbReference>
<keyword evidence="3" id="KW-1185">Reference proteome</keyword>
<reference evidence="2 3" key="1">
    <citation type="submission" date="2021-01" db="EMBL/GenBank/DDBJ databases">
        <title>Identification and Characterization of Corynebacterium sp.</title>
        <authorList>
            <person name="Luo Q."/>
            <person name="Qu P."/>
            <person name="Chen Q."/>
        </authorList>
    </citation>
    <scope>NUCLEOTIDE SEQUENCE [LARGE SCALE GENOMIC DNA]</scope>
    <source>
        <strain evidence="2 3">MC-18</strain>
    </source>
</reference>
<dbReference type="Gene3D" id="1.20.120.330">
    <property type="entry name" value="Nucleotidyltransferases domain 2"/>
    <property type="match status" value="1"/>
</dbReference>
<sequence>MNSVISATTNEVYGARVRQSKRDQFLETADGCLTYAYGRFEEGAYDEAMEYAYRAALRTAGAVCSDSPVIQKRKRLPSSAWKKLALTGKGGERWANVFESFSRERGRVASGIEHMPPADRVAQLLEQAEQFYLEALPAGNGVAA</sequence>
<evidence type="ECO:0000259" key="1">
    <source>
        <dbReference type="Pfam" id="PF18726"/>
    </source>
</evidence>